<evidence type="ECO:0000313" key="2">
    <source>
        <dbReference type="EMBL" id="MBE4749899.1"/>
    </source>
</evidence>
<proteinExistence type="predicted"/>
<dbReference type="Proteomes" id="UP001516472">
    <property type="component" value="Unassembled WGS sequence"/>
</dbReference>
<reference evidence="2 3" key="1">
    <citation type="submission" date="2020-02" db="EMBL/GenBank/DDBJ databases">
        <authorList>
            <person name="Babadi Z.K."/>
            <person name="Risdian C."/>
            <person name="Ebrahimipour G.H."/>
            <person name="Wink J."/>
        </authorList>
    </citation>
    <scope>NUCLEOTIDE SEQUENCE [LARGE SCALE GENOMIC DNA]</scope>
    <source>
        <strain evidence="2 3">ZKHCc1 1396</strain>
    </source>
</reference>
<evidence type="ECO:0008006" key="4">
    <source>
        <dbReference type="Google" id="ProtNLM"/>
    </source>
</evidence>
<comment type="caution">
    <text evidence="2">The sequence shown here is derived from an EMBL/GenBank/DDBJ whole genome shotgun (WGS) entry which is preliminary data.</text>
</comment>
<dbReference type="Gene3D" id="2.60.40.420">
    <property type="entry name" value="Cupredoxins - blue copper proteins"/>
    <property type="match status" value="1"/>
</dbReference>
<accession>A0ABR9PPR0</accession>
<dbReference type="InterPro" id="IPR008972">
    <property type="entry name" value="Cupredoxin"/>
</dbReference>
<protein>
    <recommendedName>
        <fullName evidence="4">TonB-dependent receptor</fullName>
    </recommendedName>
</protein>
<feature type="signal peptide" evidence="1">
    <location>
        <begin position="1"/>
        <end position="22"/>
    </location>
</feature>
<dbReference type="InterPro" id="IPR008969">
    <property type="entry name" value="CarboxyPept-like_regulatory"/>
</dbReference>
<evidence type="ECO:0000313" key="3">
    <source>
        <dbReference type="Proteomes" id="UP001516472"/>
    </source>
</evidence>
<feature type="chain" id="PRO_5046069550" description="TonB-dependent receptor" evidence="1">
    <location>
        <begin position="23"/>
        <end position="271"/>
    </location>
</feature>
<gene>
    <name evidence="2" type="ORF">G4177_17180</name>
</gene>
<name>A0ABR9PPR0_9BACT</name>
<dbReference type="EMBL" id="JAAIYO010000004">
    <property type="protein sequence ID" value="MBE4749899.1"/>
    <property type="molecule type" value="Genomic_DNA"/>
</dbReference>
<dbReference type="PROSITE" id="PS51257">
    <property type="entry name" value="PROKAR_LIPOPROTEIN"/>
    <property type="match status" value="1"/>
</dbReference>
<keyword evidence="1" id="KW-0732">Signal</keyword>
<dbReference type="SUPFAM" id="SSF49464">
    <property type="entry name" value="Carboxypeptidase regulatory domain-like"/>
    <property type="match status" value="1"/>
</dbReference>
<dbReference type="SUPFAM" id="SSF49503">
    <property type="entry name" value="Cupredoxins"/>
    <property type="match status" value="1"/>
</dbReference>
<sequence length="271" mass="28735">MFPMPIRSLLAPVLLLAATACREPPPPVAPPAAPPVAAAPARPTGPVRWGDIEGRVRLTGTPPPAPVLATSATVAHVCGDQAQDRSLVVGAEGALAHAVVSLQDGAGLPAPESPAPAPVLDQKQCSYEPPSLAARAGTELVLRNSDPLVHNVRAQFGTNRSVFNVGMPLEGMTLRRPLPATPGTVHIRCDVHPWMRAVVRTFDHPYFTTTATDGRFRLRVPEGSHTLIFWHERLPARSQTVTVRAGETVKIDEAWDAAAFHQGAPGKEGPP</sequence>
<keyword evidence="3" id="KW-1185">Reference proteome</keyword>
<evidence type="ECO:0000256" key="1">
    <source>
        <dbReference type="SAM" id="SignalP"/>
    </source>
</evidence>
<organism evidence="2 3">
    <name type="scientific">Corallococcus soli</name>
    <dbReference type="NCBI Taxonomy" id="2710757"/>
    <lineage>
        <taxon>Bacteria</taxon>
        <taxon>Pseudomonadati</taxon>
        <taxon>Myxococcota</taxon>
        <taxon>Myxococcia</taxon>
        <taxon>Myxococcales</taxon>
        <taxon>Cystobacterineae</taxon>
        <taxon>Myxococcaceae</taxon>
        <taxon>Corallococcus</taxon>
    </lineage>
</organism>